<accession>A0ABN0P5L1</accession>
<keyword evidence="1" id="KW-0472">Membrane</keyword>
<keyword evidence="1" id="KW-0812">Transmembrane</keyword>
<gene>
    <name evidence="2" type="ORF">HMPREF0860_2478</name>
</gene>
<protein>
    <recommendedName>
        <fullName evidence="4">Lipoprotein</fullName>
    </recommendedName>
</protein>
<organism evidence="2 3">
    <name type="scientific">Treponema socranskii subsp. socranskii VPI DR56BR1116 = ATCC 35536</name>
    <dbReference type="NCBI Taxonomy" id="1125725"/>
    <lineage>
        <taxon>Bacteria</taxon>
        <taxon>Pseudomonadati</taxon>
        <taxon>Spirochaetota</taxon>
        <taxon>Spirochaetia</taxon>
        <taxon>Spirochaetales</taxon>
        <taxon>Treponemataceae</taxon>
        <taxon>Treponema</taxon>
    </lineage>
</organism>
<reference evidence="2 3" key="1">
    <citation type="submission" date="2013-08" db="EMBL/GenBank/DDBJ databases">
        <authorList>
            <person name="Durkin A.S."/>
            <person name="Haft D.R."/>
            <person name="McCorrison J."/>
            <person name="Torralba M."/>
            <person name="Gillis M."/>
            <person name="Haft D.H."/>
            <person name="Methe B."/>
            <person name="Sutton G."/>
            <person name="Nelson K.E."/>
        </authorList>
    </citation>
    <scope>NUCLEOTIDE SEQUENCE [LARGE SCALE GENOMIC DNA]</scope>
    <source>
        <strain evidence="2 3">ATCC 35536</strain>
    </source>
</reference>
<keyword evidence="1" id="KW-1133">Transmembrane helix</keyword>
<name>A0ABN0P5L1_TRESO</name>
<evidence type="ECO:0000256" key="1">
    <source>
        <dbReference type="SAM" id="Phobius"/>
    </source>
</evidence>
<comment type="caution">
    <text evidence="2">The sequence shown here is derived from an EMBL/GenBank/DDBJ whole genome shotgun (WGS) entry which is preliminary data.</text>
</comment>
<proteinExistence type="predicted"/>
<sequence length="41" mass="4756">MIRYAWVGGSIWGVSFGGILVMIIGTIMFRNNYKQIKDKKY</sequence>
<feature type="transmembrane region" description="Helical" evidence="1">
    <location>
        <begin position="6"/>
        <end position="29"/>
    </location>
</feature>
<dbReference type="EMBL" id="AVQI01000039">
    <property type="protein sequence ID" value="ERK03260.1"/>
    <property type="molecule type" value="Genomic_DNA"/>
</dbReference>
<evidence type="ECO:0000313" key="2">
    <source>
        <dbReference type="EMBL" id="ERK03260.1"/>
    </source>
</evidence>
<dbReference type="Proteomes" id="UP000016646">
    <property type="component" value="Unassembled WGS sequence"/>
</dbReference>
<evidence type="ECO:0000313" key="3">
    <source>
        <dbReference type="Proteomes" id="UP000016646"/>
    </source>
</evidence>
<keyword evidence="3" id="KW-1185">Reference proteome</keyword>
<evidence type="ECO:0008006" key="4">
    <source>
        <dbReference type="Google" id="ProtNLM"/>
    </source>
</evidence>